<dbReference type="InterPro" id="IPR051910">
    <property type="entry name" value="ComF/GntX_DNA_util-trans"/>
</dbReference>
<dbReference type="InterPro" id="IPR044005">
    <property type="entry name" value="DZR_2"/>
</dbReference>
<dbReference type="Pfam" id="PF00156">
    <property type="entry name" value="Pribosyltran"/>
    <property type="match status" value="1"/>
</dbReference>
<dbReference type="InterPro" id="IPR000836">
    <property type="entry name" value="PRTase_dom"/>
</dbReference>
<evidence type="ECO:0000259" key="2">
    <source>
        <dbReference type="Pfam" id="PF00156"/>
    </source>
</evidence>
<dbReference type="SUPFAM" id="SSF53271">
    <property type="entry name" value="PRTase-like"/>
    <property type="match status" value="1"/>
</dbReference>
<dbReference type="PANTHER" id="PTHR47505">
    <property type="entry name" value="DNA UTILIZATION PROTEIN YHGH"/>
    <property type="match status" value="1"/>
</dbReference>
<sequence>MSVLGNSVSSCAHTALDFLFPHRCLLCETETSDGLVCNNCLDYLPIVRSPICHHCGRPVQNGNACRRCQQMNVLDHGRAWILFIPPSDALIHHFKYRKKTKLAHLLGRAMATLIQADHVLKKADVLMPVPLFWWKKLRRGYNQAELLAQIISQETSIPIQNVLTRVKNTKTQTRLRESERCDNVKNAFTVQTNDIKDKKILLIDDVLTTGATMNECARVLKDAGACEVYSCVAAITPE</sequence>
<evidence type="ECO:0000313" key="4">
    <source>
        <dbReference type="EMBL" id="KPK70466.1"/>
    </source>
</evidence>
<evidence type="ECO:0008006" key="6">
    <source>
        <dbReference type="Google" id="ProtNLM"/>
    </source>
</evidence>
<feature type="domain" description="Phosphoribosyltransferase" evidence="2">
    <location>
        <begin position="146"/>
        <end position="234"/>
    </location>
</feature>
<accession>A0A0S8GD65</accession>
<dbReference type="PANTHER" id="PTHR47505:SF1">
    <property type="entry name" value="DNA UTILIZATION PROTEIN YHGH"/>
    <property type="match status" value="1"/>
</dbReference>
<dbReference type="Gene3D" id="3.40.50.2020">
    <property type="match status" value="1"/>
</dbReference>
<dbReference type="PATRIC" id="fig|1703780.3.peg.652"/>
<name>A0A0S8GD65_UNCW3</name>
<proteinExistence type="inferred from homology"/>
<gene>
    <name evidence="4" type="ORF">AMJ87_08740</name>
</gene>
<organism evidence="4 5">
    <name type="scientific">candidate division WOR_3 bacterium SM23_60</name>
    <dbReference type="NCBI Taxonomy" id="1703780"/>
    <lineage>
        <taxon>Bacteria</taxon>
        <taxon>Bacteria division WOR-3</taxon>
    </lineage>
</organism>
<dbReference type="AlphaFoldDB" id="A0A0S8GD65"/>
<dbReference type="InterPro" id="IPR029057">
    <property type="entry name" value="PRTase-like"/>
</dbReference>
<comment type="caution">
    <text evidence="4">The sequence shown here is derived from an EMBL/GenBank/DDBJ whole genome shotgun (WGS) entry which is preliminary data.</text>
</comment>
<comment type="similarity">
    <text evidence="1">Belongs to the ComF/GntX family.</text>
</comment>
<reference evidence="4 5" key="1">
    <citation type="journal article" date="2015" name="Microbiome">
        <title>Genomic resolution of linkages in carbon, nitrogen, and sulfur cycling among widespread estuary sediment bacteria.</title>
        <authorList>
            <person name="Baker B.J."/>
            <person name="Lazar C.S."/>
            <person name="Teske A.P."/>
            <person name="Dick G.J."/>
        </authorList>
    </citation>
    <scope>NUCLEOTIDE SEQUENCE [LARGE SCALE GENOMIC DNA]</scope>
    <source>
        <strain evidence="4">SM23_60</strain>
    </source>
</reference>
<dbReference type="Pfam" id="PF18912">
    <property type="entry name" value="DZR_2"/>
    <property type="match status" value="1"/>
</dbReference>
<evidence type="ECO:0000259" key="3">
    <source>
        <dbReference type="Pfam" id="PF18912"/>
    </source>
</evidence>
<protein>
    <recommendedName>
        <fullName evidence="6">Phosphoribosyltransferase domain-containing protein</fullName>
    </recommendedName>
</protein>
<evidence type="ECO:0000313" key="5">
    <source>
        <dbReference type="Proteomes" id="UP000051096"/>
    </source>
</evidence>
<evidence type="ECO:0000256" key="1">
    <source>
        <dbReference type="ARBA" id="ARBA00008007"/>
    </source>
</evidence>
<dbReference type="CDD" id="cd06223">
    <property type="entry name" value="PRTases_typeI"/>
    <property type="match status" value="1"/>
</dbReference>
<dbReference type="Proteomes" id="UP000051096">
    <property type="component" value="Unassembled WGS sequence"/>
</dbReference>
<dbReference type="EMBL" id="LJUO01000089">
    <property type="protein sequence ID" value="KPK70466.1"/>
    <property type="molecule type" value="Genomic_DNA"/>
</dbReference>
<feature type="domain" description="Double zinc ribbon" evidence="3">
    <location>
        <begin position="15"/>
        <end position="69"/>
    </location>
</feature>